<comment type="caution">
    <text evidence="2">The sequence shown here is derived from an EMBL/GenBank/DDBJ whole genome shotgun (WGS) entry which is preliminary data.</text>
</comment>
<evidence type="ECO:0000313" key="3">
    <source>
        <dbReference type="Proteomes" id="UP000294881"/>
    </source>
</evidence>
<dbReference type="EMBL" id="SLWL01000008">
    <property type="protein sequence ID" value="TCO12802.1"/>
    <property type="molecule type" value="Genomic_DNA"/>
</dbReference>
<keyword evidence="3" id="KW-1185">Reference proteome</keyword>
<name>A0A4R2GRT8_9HYPH</name>
<dbReference type="AlphaFoldDB" id="A0A4R2GRT8"/>
<organism evidence="2 3">
    <name type="scientific">Camelimonas lactis</name>
    <dbReference type="NCBI Taxonomy" id="659006"/>
    <lineage>
        <taxon>Bacteria</taxon>
        <taxon>Pseudomonadati</taxon>
        <taxon>Pseudomonadota</taxon>
        <taxon>Alphaproteobacteria</taxon>
        <taxon>Hyphomicrobiales</taxon>
        <taxon>Chelatococcaceae</taxon>
        <taxon>Camelimonas</taxon>
    </lineage>
</organism>
<dbReference type="PANTHER" id="PTHR36109">
    <property type="entry name" value="MEMBRANE PROTEIN-RELATED"/>
    <property type="match status" value="1"/>
</dbReference>
<dbReference type="Proteomes" id="UP000294881">
    <property type="component" value="Unassembled WGS sequence"/>
</dbReference>
<evidence type="ECO:0008006" key="4">
    <source>
        <dbReference type="Google" id="ProtNLM"/>
    </source>
</evidence>
<dbReference type="PANTHER" id="PTHR36109:SF2">
    <property type="entry name" value="MEMBRANE PROTEIN"/>
    <property type="match status" value="1"/>
</dbReference>
<dbReference type="OrthoDB" id="8455189at2"/>
<sequence length="196" mass="19342">MTTVTALFDTHGQALAAADRLAAIGVARDDISLVASNADGWYEPENHVAEGAATGVGVGAALGGAGGLLAGLGLMAIPGIGPVVAAGWLAATGAGALAGAAAGGAAGGVVGALMGEGVPERDAHVYAEGVRRGGTILSARVDEARAVEAQTILDQAAAVEIAEREELYRKEGWTGFDPNARPYVADTATDRSRPGA</sequence>
<gene>
    <name evidence="2" type="ORF">EV666_108125</name>
</gene>
<dbReference type="InterPro" id="IPR052948">
    <property type="entry name" value="Low_temp-induced_all0457"/>
</dbReference>
<evidence type="ECO:0000256" key="1">
    <source>
        <dbReference type="SAM" id="MobiDB-lite"/>
    </source>
</evidence>
<evidence type="ECO:0000313" key="2">
    <source>
        <dbReference type="EMBL" id="TCO12802.1"/>
    </source>
</evidence>
<protein>
    <recommendedName>
        <fullName evidence="4">Heat induced stress protein YflT</fullName>
    </recommendedName>
</protein>
<proteinExistence type="predicted"/>
<feature type="region of interest" description="Disordered" evidence="1">
    <location>
        <begin position="175"/>
        <end position="196"/>
    </location>
</feature>
<dbReference type="RefSeq" id="WP_132007245.1">
    <property type="nucleotide sequence ID" value="NZ_JBHUNN010000001.1"/>
</dbReference>
<accession>A0A4R2GRT8</accession>
<reference evidence="2 3" key="1">
    <citation type="submission" date="2019-03" db="EMBL/GenBank/DDBJ databases">
        <title>Genomic Encyclopedia of Type Strains, Phase IV (KMG-IV): sequencing the most valuable type-strain genomes for metagenomic binning, comparative biology and taxonomic classification.</title>
        <authorList>
            <person name="Goeker M."/>
        </authorList>
    </citation>
    <scope>NUCLEOTIDE SEQUENCE [LARGE SCALE GENOMIC DNA]</scope>
    <source>
        <strain evidence="2 3">DSM 22958</strain>
    </source>
</reference>